<dbReference type="EMBL" id="SORI01000014">
    <property type="protein sequence ID" value="TDY58397.1"/>
    <property type="molecule type" value="Genomic_DNA"/>
</dbReference>
<sequence>MNMEAKNLRDLTIEELNEKHRQYKEELFNLRFQNAIGQLQNTGRIKAVKKTIARVLTVVREKQMAGEQSAGRR</sequence>
<dbReference type="SUPFAM" id="SSF46561">
    <property type="entry name" value="Ribosomal protein L29 (L29p)"/>
    <property type="match status" value="1"/>
</dbReference>
<evidence type="ECO:0000313" key="7">
    <source>
        <dbReference type="Proteomes" id="UP000295066"/>
    </source>
</evidence>
<dbReference type="Proteomes" id="UP000295066">
    <property type="component" value="Unassembled WGS sequence"/>
</dbReference>
<dbReference type="FunFam" id="1.10.287.310:FF:000001">
    <property type="entry name" value="50S ribosomal protein L29"/>
    <property type="match status" value="1"/>
</dbReference>
<comment type="caution">
    <text evidence="6">The sequence shown here is derived from an EMBL/GenBank/DDBJ whole genome shotgun (WGS) entry which is preliminary data.</text>
</comment>
<keyword evidence="2 5" id="KW-0689">Ribosomal protein</keyword>
<dbReference type="Pfam" id="PF00831">
    <property type="entry name" value="Ribosomal_L29"/>
    <property type="match status" value="1"/>
</dbReference>
<dbReference type="GO" id="GO:0006412">
    <property type="term" value="P:translation"/>
    <property type="evidence" value="ECO:0007669"/>
    <property type="project" value="UniProtKB-UniRule"/>
</dbReference>
<dbReference type="PANTHER" id="PTHR10916">
    <property type="entry name" value="60S RIBOSOMAL PROTEIN L35/50S RIBOSOMAL PROTEIN L29"/>
    <property type="match status" value="1"/>
</dbReference>
<reference evidence="6 7" key="1">
    <citation type="submission" date="2019-03" db="EMBL/GenBank/DDBJ databases">
        <title>Genomic Encyclopedia of Type Strains, Phase IV (KMG-IV): sequencing the most valuable type-strain genomes for metagenomic binning, comparative biology and taxonomic classification.</title>
        <authorList>
            <person name="Goeker M."/>
        </authorList>
    </citation>
    <scope>NUCLEOTIDE SEQUENCE [LARGE SCALE GENOMIC DNA]</scope>
    <source>
        <strain evidence="6 7">DSM 25964</strain>
    </source>
</reference>
<name>A0A4R8M2K8_9BACT</name>
<dbReference type="InterPro" id="IPR050063">
    <property type="entry name" value="Ribosomal_protein_uL29"/>
</dbReference>
<dbReference type="NCBIfam" id="TIGR00012">
    <property type="entry name" value="L29"/>
    <property type="match status" value="1"/>
</dbReference>
<accession>A0A4R8M2K8</accession>
<dbReference type="PROSITE" id="PS00579">
    <property type="entry name" value="RIBOSOMAL_L29"/>
    <property type="match status" value="1"/>
</dbReference>
<dbReference type="PANTHER" id="PTHR10916:SF0">
    <property type="entry name" value="LARGE RIBOSOMAL SUBUNIT PROTEIN UL29C"/>
    <property type="match status" value="1"/>
</dbReference>
<dbReference type="AlphaFoldDB" id="A0A4R8M2K8"/>
<dbReference type="GO" id="GO:0022625">
    <property type="term" value="C:cytosolic large ribosomal subunit"/>
    <property type="evidence" value="ECO:0007669"/>
    <property type="project" value="TreeGrafter"/>
</dbReference>
<organism evidence="6 7">
    <name type="scientific">Aminivibrio pyruvatiphilus</name>
    <dbReference type="NCBI Taxonomy" id="1005740"/>
    <lineage>
        <taxon>Bacteria</taxon>
        <taxon>Thermotogati</taxon>
        <taxon>Synergistota</taxon>
        <taxon>Synergistia</taxon>
        <taxon>Synergistales</taxon>
        <taxon>Aminobacteriaceae</taxon>
        <taxon>Aminivibrio</taxon>
    </lineage>
</organism>
<protein>
    <recommendedName>
        <fullName evidence="4 5">Large ribosomal subunit protein uL29</fullName>
    </recommendedName>
</protein>
<dbReference type="InterPro" id="IPR018254">
    <property type="entry name" value="Ribosomal_uL29_CS"/>
</dbReference>
<comment type="similarity">
    <text evidence="1 5">Belongs to the universal ribosomal protein uL29 family.</text>
</comment>
<evidence type="ECO:0000256" key="2">
    <source>
        <dbReference type="ARBA" id="ARBA00022980"/>
    </source>
</evidence>
<dbReference type="CDD" id="cd00427">
    <property type="entry name" value="Ribosomal_L29_HIP"/>
    <property type="match status" value="1"/>
</dbReference>
<keyword evidence="3 5" id="KW-0687">Ribonucleoprotein</keyword>
<evidence type="ECO:0000256" key="3">
    <source>
        <dbReference type="ARBA" id="ARBA00023274"/>
    </source>
</evidence>
<gene>
    <name evidence="5" type="primary">rpmC</name>
    <name evidence="6" type="ORF">C8D99_11489</name>
</gene>
<dbReference type="Gene3D" id="1.10.287.310">
    <property type="match status" value="1"/>
</dbReference>
<evidence type="ECO:0000313" key="6">
    <source>
        <dbReference type="EMBL" id="TDY58397.1"/>
    </source>
</evidence>
<dbReference type="HAMAP" id="MF_00374">
    <property type="entry name" value="Ribosomal_uL29"/>
    <property type="match status" value="1"/>
</dbReference>
<dbReference type="InterPro" id="IPR036049">
    <property type="entry name" value="Ribosomal_uL29_sf"/>
</dbReference>
<dbReference type="InterPro" id="IPR001854">
    <property type="entry name" value="Ribosomal_uL29"/>
</dbReference>
<keyword evidence="7" id="KW-1185">Reference proteome</keyword>
<evidence type="ECO:0000256" key="5">
    <source>
        <dbReference type="HAMAP-Rule" id="MF_00374"/>
    </source>
</evidence>
<evidence type="ECO:0000256" key="1">
    <source>
        <dbReference type="ARBA" id="ARBA00009254"/>
    </source>
</evidence>
<dbReference type="GO" id="GO:0003735">
    <property type="term" value="F:structural constituent of ribosome"/>
    <property type="evidence" value="ECO:0007669"/>
    <property type="project" value="InterPro"/>
</dbReference>
<proteinExistence type="inferred from homology"/>
<evidence type="ECO:0000256" key="4">
    <source>
        <dbReference type="ARBA" id="ARBA00035204"/>
    </source>
</evidence>